<evidence type="ECO:0000313" key="4">
    <source>
        <dbReference type="EMBL" id="NNG35756.1"/>
    </source>
</evidence>
<feature type="region of interest" description="Disordered" evidence="1">
    <location>
        <begin position="1"/>
        <end position="38"/>
    </location>
</feature>
<organism evidence="4 5">
    <name type="scientific">Nakamurella aerolata</name>
    <dbReference type="NCBI Taxonomy" id="1656892"/>
    <lineage>
        <taxon>Bacteria</taxon>
        <taxon>Bacillati</taxon>
        <taxon>Actinomycetota</taxon>
        <taxon>Actinomycetes</taxon>
        <taxon>Nakamurellales</taxon>
        <taxon>Nakamurellaceae</taxon>
        <taxon>Nakamurella</taxon>
    </lineage>
</organism>
<name>A0A849A818_9ACTN</name>
<dbReference type="SUPFAM" id="SSF49785">
    <property type="entry name" value="Galactose-binding domain-like"/>
    <property type="match status" value="1"/>
</dbReference>
<sequence>MQAHTATPQESQQQSNQQFPQFSPQRPDRHHRRGPVRRLRGKALVLAAVTTLVGGVGAYAAVTAGWDEPPPSGGGGNTVSDGTDPGVNELSLGAQWYPFSPAPGVLASTPLAFSFDHLVEGSRVKKTLLNVQGREDSSTAVLNMTQLVAENNNKVFAPAEGGGLGKDWAYGSMGRMRDGSVLAAMFRPTGAPAPNRVGIPMARSTDLGKTWQKWTAPLVENLVKLSYYRFNGRDIVELNDGTLITGVYGAKTGSCPPPNTSTPPDCHALILQSTDAGKTWSQRSEIPGGNDLTEFTLSRTTDGRLLMVARAGEAHNAAIKPMRQSYSDDDGKTWTPVTTFVPPPGLPAEGIQPQLVLQPNGAMVLSYGRPDNYVAVNWDGTGKTWDTGKLTYSNYIRKGFLGRWMGSSGNTSLTPDQPNSTVQFGDMCVVIWSCQEYGQQNGDWARRVDAVTSGKGKLDLAGGVKAGSMKLTGDVVAADSRYTEQRLAGAVDGSNEYLAAARFADGARKVIDLQLDRQYTLNRIGLMLDRGVAGSAQVQLSVDGKNWGRPVVQQKDSVDCAVRYTDFTPTAARYVRVSGIGRDAFTALNELELYGSDLWTFENDAVNVTPRGTVDTLHAFTADTIMPGQNSQRRAILVDTDPNSMGRMTFPFAGTPAGKKLQLDFGYSGEGYGSGANWEILGTDAAGKQVTGWKFHFRPAAGGKGFDLTVWDGSGWQLVGTFPTFTPNYQWIPVSMTIGADSASVTVHGTTLTTTIKSGNAVSFNGFRPTTGLEVADTNMEHSYDNVQIGVTG</sequence>
<feature type="compositionally biased region" description="Low complexity" evidence="1">
    <location>
        <begin position="8"/>
        <end position="25"/>
    </location>
</feature>
<keyword evidence="2" id="KW-0472">Membrane</keyword>
<dbReference type="Gene3D" id="2.60.120.260">
    <property type="entry name" value="Galactose-binding domain-like"/>
    <property type="match status" value="1"/>
</dbReference>
<dbReference type="Pfam" id="PF13088">
    <property type="entry name" value="BNR_2"/>
    <property type="match status" value="1"/>
</dbReference>
<keyword evidence="2" id="KW-1133">Transmembrane helix</keyword>
<evidence type="ECO:0000256" key="1">
    <source>
        <dbReference type="SAM" id="MobiDB-lite"/>
    </source>
</evidence>
<feature type="region of interest" description="Disordered" evidence="1">
    <location>
        <begin position="65"/>
        <end position="87"/>
    </location>
</feature>
<feature type="compositionally biased region" description="Basic residues" evidence="1">
    <location>
        <begin position="28"/>
        <end position="38"/>
    </location>
</feature>
<evidence type="ECO:0000256" key="2">
    <source>
        <dbReference type="SAM" id="Phobius"/>
    </source>
</evidence>
<dbReference type="InterPro" id="IPR008979">
    <property type="entry name" value="Galactose-bd-like_sf"/>
</dbReference>
<reference evidence="4 5" key="1">
    <citation type="submission" date="2020-05" db="EMBL/GenBank/DDBJ databases">
        <title>Nakamurella sp. DB0629 isolated from air conditioner.</title>
        <authorList>
            <person name="Kim D.H."/>
            <person name="Kim D.-U."/>
        </authorList>
    </citation>
    <scope>NUCLEOTIDE SEQUENCE [LARGE SCALE GENOMIC DNA]</scope>
    <source>
        <strain evidence="4 5">DB0629</strain>
    </source>
</reference>
<dbReference type="Gene3D" id="2.120.10.10">
    <property type="match status" value="1"/>
</dbReference>
<dbReference type="CDD" id="cd15482">
    <property type="entry name" value="Sialidase_non-viral"/>
    <property type="match status" value="1"/>
</dbReference>
<feature type="transmembrane region" description="Helical" evidence="2">
    <location>
        <begin position="43"/>
        <end position="62"/>
    </location>
</feature>
<dbReference type="PROSITE" id="PS50022">
    <property type="entry name" value="FA58C_3"/>
    <property type="match status" value="1"/>
</dbReference>
<dbReference type="AlphaFoldDB" id="A0A849A818"/>
<accession>A0A849A818</accession>
<keyword evidence="5" id="KW-1185">Reference proteome</keyword>
<evidence type="ECO:0000313" key="5">
    <source>
        <dbReference type="Proteomes" id="UP000562984"/>
    </source>
</evidence>
<feature type="domain" description="F5/8 type C" evidence="3">
    <location>
        <begin position="453"/>
        <end position="596"/>
    </location>
</feature>
<dbReference type="InterPro" id="IPR011040">
    <property type="entry name" value="Sialidase"/>
</dbReference>
<dbReference type="EMBL" id="JABEND010000003">
    <property type="protein sequence ID" value="NNG35756.1"/>
    <property type="molecule type" value="Genomic_DNA"/>
</dbReference>
<dbReference type="RefSeq" id="WP_171199394.1">
    <property type="nucleotide sequence ID" value="NZ_JABEND010000003.1"/>
</dbReference>
<dbReference type="InterPro" id="IPR000421">
    <property type="entry name" value="FA58C"/>
</dbReference>
<comment type="caution">
    <text evidence="4">The sequence shown here is derived from an EMBL/GenBank/DDBJ whole genome shotgun (WGS) entry which is preliminary data.</text>
</comment>
<protein>
    <recommendedName>
        <fullName evidence="3">F5/8 type C domain-containing protein</fullName>
    </recommendedName>
</protein>
<dbReference type="Proteomes" id="UP000562984">
    <property type="component" value="Unassembled WGS sequence"/>
</dbReference>
<dbReference type="SUPFAM" id="SSF50939">
    <property type="entry name" value="Sialidases"/>
    <property type="match status" value="1"/>
</dbReference>
<proteinExistence type="predicted"/>
<gene>
    <name evidence="4" type="ORF">HKD39_08535</name>
</gene>
<evidence type="ECO:0000259" key="3">
    <source>
        <dbReference type="PROSITE" id="PS50022"/>
    </source>
</evidence>
<dbReference type="InterPro" id="IPR036278">
    <property type="entry name" value="Sialidase_sf"/>
</dbReference>
<keyword evidence="2" id="KW-0812">Transmembrane</keyword>